<dbReference type="AlphaFoldDB" id="A0A923MHS1"/>
<comment type="caution">
    <text evidence="1">The sequence shown here is derived from an EMBL/GenBank/DDBJ whole genome shotgun (WGS) entry which is preliminary data.</text>
</comment>
<reference evidence="1" key="1">
    <citation type="submission" date="2020-08" db="EMBL/GenBank/DDBJ databases">
        <title>Genome public.</title>
        <authorList>
            <person name="Liu C."/>
            <person name="Sun Q."/>
        </authorList>
    </citation>
    <scope>NUCLEOTIDE SEQUENCE</scope>
    <source>
        <strain evidence="1">BX15</strain>
    </source>
</reference>
<evidence type="ECO:0000313" key="1">
    <source>
        <dbReference type="EMBL" id="MBC5770952.1"/>
    </source>
</evidence>
<dbReference type="NCBIfam" id="TIGR01451">
    <property type="entry name" value="B_ant_repeat"/>
    <property type="match status" value="1"/>
</dbReference>
<dbReference type="EMBL" id="JACOQI010000011">
    <property type="protein sequence ID" value="MBC5770952.1"/>
    <property type="molecule type" value="Genomic_DNA"/>
</dbReference>
<dbReference type="Proteomes" id="UP000620327">
    <property type="component" value="Unassembled WGS sequence"/>
</dbReference>
<dbReference type="InterPro" id="IPR047589">
    <property type="entry name" value="DUF11_rpt"/>
</dbReference>
<name>A0A923MHS1_9FIRM</name>
<organism evidence="1 2">
    <name type="scientific">Dysosmobacter segnis</name>
    <dbReference type="NCBI Taxonomy" id="2763042"/>
    <lineage>
        <taxon>Bacteria</taxon>
        <taxon>Bacillati</taxon>
        <taxon>Bacillota</taxon>
        <taxon>Clostridia</taxon>
        <taxon>Eubacteriales</taxon>
        <taxon>Oscillospiraceae</taxon>
        <taxon>Dysosmobacter</taxon>
    </lineage>
</organism>
<gene>
    <name evidence="1" type="ORF">H8Z83_11590</name>
</gene>
<protein>
    <submittedName>
        <fullName evidence="1">DUF11 domain-containing protein</fullName>
    </submittedName>
</protein>
<dbReference type="RefSeq" id="WP_187015182.1">
    <property type="nucleotide sequence ID" value="NZ_JACOQI010000011.1"/>
</dbReference>
<evidence type="ECO:0000313" key="2">
    <source>
        <dbReference type="Proteomes" id="UP000620327"/>
    </source>
</evidence>
<proteinExistence type="predicted"/>
<accession>A0A923MHS1</accession>
<keyword evidence="2" id="KW-1185">Reference proteome</keyword>
<sequence length="285" mass="29238">MPTSFQNMATLTYTGGTVNSNIVTGELREVLTAAKTAVRENYEPGGTVTYVVSLTNSGVTPLTGLTISDNLGGYTFGGATLYPLAYLPGSVRYYVNGALQAAPVVNAGPPMTVTGITVPAGGSTLVIYETEVTRYAPLAAESSVVNTVTVTGGGLAAPVTAEETVGVVSSPRLSITKGLNPTVVAENGRITYTFTIQNTGNTPVTATDDVILRDTFDPVLNGLTVTYNGAPWTAGTQYTYDGTTGLFATTAGQITVPAATYTQDPVTGAWAVTPGVSELIVTGTV</sequence>